<evidence type="ECO:0000313" key="2">
    <source>
        <dbReference type="Proteomes" id="UP001383192"/>
    </source>
</evidence>
<keyword evidence="2" id="KW-1185">Reference proteome</keyword>
<name>A0AAW0CXP0_9AGAR</name>
<proteinExistence type="predicted"/>
<gene>
    <name evidence="1" type="ORF">VNI00_008003</name>
</gene>
<dbReference type="AlphaFoldDB" id="A0AAW0CXP0"/>
<evidence type="ECO:0000313" key="1">
    <source>
        <dbReference type="EMBL" id="KAK7043839.1"/>
    </source>
</evidence>
<reference evidence="1 2" key="1">
    <citation type="submission" date="2024-01" db="EMBL/GenBank/DDBJ databases">
        <title>A draft genome for a cacao thread blight-causing isolate of Paramarasmius palmivorus.</title>
        <authorList>
            <person name="Baruah I.K."/>
            <person name="Bukari Y."/>
            <person name="Amoako-Attah I."/>
            <person name="Meinhardt L.W."/>
            <person name="Bailey B.A."/>
            <person name="Cohen S.P."/>
        </authorList>
    </citation>
    <scope>NUCLEOTIDE SEQUENCE [LARGE SCALE GENOMIC DNA]</scope>
    <source>
        <strain evidence="1 2">GH-12</strain>
    </source>
</reference>
<sequence>MFVHFGTHLANINPNQLEDYDHMYLECWIPQPHIRLLLLPESLADQFGCQWTAILQPQHYGDESQVNQAWNSSVVHASIDFHINVLWAAGYTGPAKEWRGPLYGPILVIKHLLHPERFFDPLVTERFFKLDTMHMLYMDTDPLIPHMNESLSRYYSQRK</sequence>
<comment type="caution">
    <text evidence="1">The sequence shown here is derived from an EMBL/GenBank/DDBJ whole genome shotgun (WGS) entry which is preliminary data.</text>
</comment>
<dbReference type="Proteomes" id="UP001383192">
    <property type="component" value="Unassembled WGS sequence"/>
</dbReference>
<accession>A0AAW0CXP0</accession>
<dbReference type="EMBL" id="JAYKXP010000027">
    <property type="protein sequence ID" value="KAK7043839.1"/>
    <property type="molecule type" value="Genomic_DNA"/>
</dbReference>
<protein>
    <submittedName>
        <fullName evidence="1">Uncharacterized protein</fullName>
    </submittedName>
</protein>
<organism evidence="1 2">
    <name type="scientific">Paramarasmius palmivorus</name>
    <dbReference type="NCBI Taxonomy" id="297713"/>
    <lineage>
        <taxon>Eukaryota</taxon>
        <taxon>Fungi</taxon>
        <taxon>Dikarya</taxon>
        <taxon>Basidiomycota</taxon>
        <taxon>Agaricomycotina</taxon>
        <taxon>Agaricomycetes</taxon>
        <taxon>Agaricomycetidae</taxon>
        <taxon>Agaricales</taxon>
        <taxon>Marasmiineae</taxon>
        <taxon>Marasmiaceae</taxon>
        <taxon>Paramarasmius</taxon>
    </lineage>
</organism>